<evidence type="ECO:0000313" key="2">
    <source>
        <dbReference type="Proteomes" id="UP001238163"/>
    </source>
</evidence>
<comment type="caution">
    <text evidence="1">The sequence shown here is derived from an EMBL/GenBank/DDBJ whole genome shotgun (WGS) entry which is preliminary data.</text>
</comment>
<dbReference type="Pfam" id="PF04074">
    <property type="entry name" value="DUF386"/>
    <property type="match status" value="1"/>
</dbReference>
<dbReference type="PANTHER" id="PTHR34986:SF1">
    <property type="entry name" value="PROTEIN YIAL"/>
    <property type="match status" value="1"/>
</dbReference>
<dbReference type="SUPFAM" id="SSF51197">
    <property type="entry name" value="Clavaminate synthase-like"/>
    <property type="match status" value="1"/>
</dbReference>
<dbReference type="NCBIfam" id="TIGR00022">
    <property type="entry name" value="YhcH/YjgK/YiaL family protein"/>
    <property type="match status" value="1"/>
</dbReference>
<sequence length="147" mass="16339">MILDSLSNARYYEHAHPLFAKAFKFLLESPLATLDIGRIDIQGDDVFALVQEPDGKDIVGAKLEAHRRYIDLQMIVSGDEVMGWAPLSGLGHDLGFNEEKDCGFWSDKPMAFFPVRPGCFAIFFPEDAHAPNCGKGKSRKIVVKIKA</sequence>
<proteinExistence type="predicted"/>
<dbReference type="Gene3D" id="2.60.120.370">
    <property type="entry name" value="YhcH/YjgK/YiaL"/>
    <property type="match status" value="1"/>
</dbReference>
<dbReference type="Proteomes" id="UP001238163">
    <property type="component" value="Unassembled WGS sequence"/>
</dbReference>
<protein>
    <submittedName>
        <fullName evidence="1">YhcH/YjgK/YiaL family protein</fullName>
    </submittedName>
</protein>
<keyword evidence="2" id="KW-1185">Reference proteome</keyword>
<reference evidence="1" key="1">
    <citation type="submission" date="2023-07" db="EMBL/GenBank/DDBJ databases">
        <title>Genomic Encyclopedia of Type Strains, Phase IV (KMG-IV): sequencing the most valuable type-strain genomes for metagenomic binning, comparative biology and taxonomic classification.</title>
        <authorList>
            <person name="Goeker M."/>
        </authorList>
    </citation>
    <scope>NUCLEOTIDE SEQUENCE</scope>
    <source>
        <strain evidence="1">DSM 24202</strain>
    </source>
</reference>
<dbReference type="RefSeq" id="WP_307261971.1">
    <property type="nucleotide sequence ID" value="NZ_JAUSVL010000001.1"/>
</dbReference>
<name>A0AAE4AQH4_9BACT</name>
<dbReference type="AlphaFoldDB" id="A0AAE4AQH4"/>
<dbReference type="InterPro" id="IPR037012">
    <property type="entry name" value="NanQ/TabA/YiaL_sf"/>
</dbReference>
<dbReference type="InterPro" id="IPR004375">
    <property type="entry name" value="NanQ/TabA/YiaL"/>
</dbReference>
<accession>A0AAE4AQH4</accession>
<dbReference type="EMBL" id="JAUSVL010000001">
    <property type="protein sequence ID" value="MDQ0290442.1"/>
    <property type="molecule type" value="Genomic_DNA"/>
</dbReference>
<organism evidence="1 2">
    <name type="scientific">Oligosphaera ethanolica</name>
    <dbReference type="NCBI Taxonomy" id="760260"/>
    <lineage>
        <taxon>Bacteria</taxon>
        <taxon>Pseudomonadati</taxon>
        <taxon>Lentisphaerota</taxon>
        <taxon>Oligosphaeria</taxon>
        <taxon>Oligosphaerales</taxon>
        <taxon>Oligosphaeraceae</taxon>
        <taxon>Oligosphaera</taxon>
    </lineage>
</organism>
<dbReference type="PANTHER" id="PTHR34986">
    <property type="entry name" value="EVOLVED BETA-GALACTOSIDASE SUBUNIT BETA"/>
    <property type="match status" value="1"/>
</dbReference>
<gene>
    <name evidence="1" type="ORF">J3R75_002549</name>
</gene>
<evidence type="ECO:0000313" key="1">
    <source>
        <dbReference type="EMBL" id="MDQ0290442.1"/>
    </source>
</evidence>
<dbReference type="GO" id="GO:0005829">
    <property type="term" value="C:cytosol"/>
    <property type="evidence" value="ECO:0007669"/>
    <property type="project" value="TreeGrafter"/>
</dbReference>